<protein>
    <submittedName>
        <fullName evidence="2">Uncharacterized protein</fullName>
    </submittedName>
</protein>
<dbReference type="Proteomes" id="UP001162483">
    <property type="component" value="Unassembled WGS sequence"/>
</dbReference>
<keyword evidence="1" id="KW-1133">Transmembrane helix</keyword>
<keyword evidence="1" id="KW-0812">Transmembrane</keyword>
<keyword evidence="1" id="KW-0472">Membrane</keyword>
<gene>
    <name evidence="2" type="ORF">SPARVUS_LOCUS1800719</name>
</gene>
<organism evidence="2 3">
    <name type="scientific">Staurois parvus</name>
    <dbReference type="NCBI Taxonomy" id="386267"/>
    <lineage>
        <taxon>Eukaryota</taxon>
        <taxon>Metazoa</taxon>
        <taxon>Chordata</taxon>
        <taxon>Craniata</taxon>
        <taxon>Vertebrata</taxon>
        <taxon>Euteleostomi</taxon>
        <taxon>Amphibia</taxon>
        <taxon>Batrachia</taxon>
        <taxon>Anura</taxon>
        <taxon>Neobatrachia</taxon>
        <taxon>Ranoidea</taxon>
        <taxon>Ranidae</taxon>
        <taxon>Staurois</taxon>
    </lineage>
</organism>
<evidence type="ECO:0000256" key="1">
    <source>
        <dbReference type="SAM" id="Phobius"/>
    </source>
</evidence>
<keyword evidence="3" id="KW-1185">Reference proteome</keyword>
<feature type="transmembrane region" description="Helical" evidence="1">
    <location>
        <begin position="67"/>
        <end position="84"/>
    </location>
</feature>
<proteinExistence type="predicted"/>
<dbReference type="EMBL" id="CATNWA010001610">
    <property type="protein sequence ID" value="CAI9540740.1"/>
    <property type="molecule type" value="Genomic_DNA"/>
</dbReference>
<sequence>VWLDSGHRVTRHDSGHWVIRYRNIWIDSGHWVIWHIRLGRDIRLKCGCRGTRLNHGRQVLRRQAHRFWILAGWYWLERIFAFFWF</sequence>
<accession>A0ABN9B0P3</accession>
<evidence type="ECO:0000313" key="3">
    <source>
        <dbReference type="Proteomes" id="UP001162483"/>
    </source>
</evidence>
<comment type="caution">
    <text evidence="2">The sequence shown here is derived from an EMBL/GenBank/DDBJ whole genome shotgun (WGS) entry which is preliminary data.</text>
</comment>
<feature type="non-terminal residue" evidence="2">
    <location>
        <position position="1"/>
    </location>
</feature>
<name>A0ABN9B0P3_9NEOB</name>
<evidence type="ECO:0000313" key="2">
    <source>
        <dbReference type="EMBL" id="CAI9540740.1"/>
    </source>
</evidence>
<reference evidence="2" key="1">
    <citation type="submission" date="2023-05" db="EMBL/GenBank/DDBJ databases">
        <authorList>
            <person name="Stuckert A."/>
        </authorList>
    </citation>
    <scope>NUCLEOTIDE SEQUENCE</scope>
</reference>